<evidence type="ECO:0000256" key="5">
    <source>
        <dbReference type="ARBA" id="ARBA00022679"/>
    </source>
</evidence>
<dbReference type="PIRSF" id="PIRSF501176">
    <property type="entry name" value="DNApol_mu"/>
    <property type="match status" value="1"/>
</dbReference>
<dbReference type="PROSITE" id="PS00522">
    <property type="entry name" value="DNA_POLYMERASE_X"/>
    <property type="match status" value="1"/>
</dbReference>
<dbReference type="InterPro" id="IPR028207">
    <property type="entry name" value="DNA_pol_B_palm_palm"/>
</dbReference>
<evidence type="ECO:0000259" key="15">
    <source>
        <dbReference type="PROSITE" id="PS50172"/>
    </source>
</evidence>
<sequence length="501" mass="56201">MIPFPVKRRRKETAAPTESAALPRFPDICIFLVERRMGAARRGFLTSLAQRKGFSVAHEYSAAVTHVVSEQNSFNDVLTWIERKAGKPMQMAEDQELPHILDMSWFTESMSSGQPVPVEARHRLGILETCVSKDTDVLLTVAPYACQRQTPLTHQNSEIIDALEKLGKAAALRGSEVRSLAFTRAASVLKSLPIRLQSADQAKNLPFCGGHCQTVIQEILEDGVCHEVEALQTNEQYQCMELLTSIFGVGVHTAERWYKDGVRKLSDLDDPNIKLTADQRAGVTHYTDLQRPVTREKADRVQHLIKNALHRFVPDLEVTMTGGFRRGKQQGHDVDFLITHPDGEALSGLLKKAVDWMDSQGLLLYHHTRVRSRVQAHRRNVPMDGHETCYAIVALPNLDTSKAGAGVGSDVTFPGARAWRAVRVDLVVTPYDEYAFALLGWTGSKHFERELRRFSWHEKNLSLNSHGLYSTEKQCSIPATSEEEIFALLGLQYVPPQYRNA</sequence>
<dbReference type="SMART" id="SM00483">
    <property type="entry name" value="POLXc"/>
    <property type="match status" value="1"/>
</dbReference>
<dbReference type="SUPFAM" id="SSF81585">
    <property type="entry name" value="PsbU/PolX domain-like"/>
    <property type="match status" value="1"/>
</dbReference>
<dbReference type="Gene3D" id="3.40.50.10190">
    <property type="entry name" value="BRCT domain"/>
    <property type="match status" value="1"/>
</dbReference>
<evidence type="ECO:0000256" key="13">
    <source>
        <dbReference type="PIRNR" id="PIRNR000817"/>
    </source>
</evidence>
<dbReference type="AlphaFoldDB" id="A0A8J6FJC0"/>
<evidence type="ECO:0000256" key="7">
    <source>
        <dbReference type="ARBA" id="ARBA00022723"/>
    </source>
</evidence>
<dbReference type="CDD" id="cd00141">
    <property type="entry name" value="NT_POLXc"/>
    <property type="match status" value="1"/>
</dbReference>
<dbReference type="InterPro" id="IPR037160">
    <property type="entry name" value="DNA_Pol_thumb_sf"/>
</dbReference>
<evidence type="ECO:0000256" key="1">
    <source>
        <dbReference type="ARBA" id="ARBA00001946"/>
    </source>
</evidence>
<keyword evidence="17" id="KW-1185">Reference proteome</keyword>
<feature type="binding site" evidence="14">
    <location>
        <position position="335"/>
    </location>
    <ligand>
        <name>Mg(2+)</name>
        <dbReference type="ChEBI" id="CHEBI:18420"/>
    </ligand>
</feature>
<evidence type="ECO:0000256" key="2">
    <source>
        <dbReference type="ARBA" id="ARBA00004123"/>
    </source>
</evidence>
<comment type="caution">
    <text evidence="16">The sequence shown here is derived from an EMBL/GenBank/DDBJ whole genome shotgun (WGS) entry which is preliminary data.</text>
</comment>
<organism evidence="16 17">
    <name type="scientific">Eleutherodactylus coqui</name>
    <name type="common">Puerto Rican coqui</name>
    <dbReference type="NCBI Taxonomy" id="57060"/>
    <lineage>
        <taxon>Eukaryota</taxon>
        <taxon>Metazoa</taxon>
        <taxon>Chordata</taxon>
        <taxon>Craniata</taxon>
        <taxon>Vertebrata</taxon>
        <taxon>Euteleostomi</taxon>
        <taxon>Amphibia</taxon>
        <taxon>Batrachia</taxon>
        <taxon>Anura</taxon>
        <taxon>Neobatrachia</taxon>
        <taxon>Hyloidea</taxon>
        <taxon>Eleutherodactylidae</taxon>
        <taxon>Eleutherodactylinae</taxon>
        <taxon>Eleutherodactylus</taxon>
        <taxon>Eleutherodactylus</taxon>
    </lineage>
</organism>
<dbReference type="Proteomes" id="UP000770717">
    <property type="component" value="Unassembled WGS sequence"/>
</dbReference>
<dbReference type="InterPro" id="IPR010996">
    <property type="entry name" value="HHH_MUS81"/>
</dbReference>
<dbReference type="PANTHER" id="PTHR11276">
    <property type="entry name" value="DNA POLYMERASE TYPE-X FAMILY MEMBER"/>
    <property type="match status" value="1"/>
</dbReference>
<dbReference type="PRINTS" id="PR00869">
    <property type="entry name" value="DNAPOLX"/>
</dbReference>
<dbReference type="Gene3D" id="1.10.150.20">
    <property type="entry name" value="5' to 3' exonuclease, C-terminal subdomain"/>
    <property type="match status" value="1"/>
</dbReference>
<dbReference type="FunFam" id="1.10.150.110:FF:000003">
    <property type="entry name" value="DNA polymerase mu"/>
    <property type="match status" value="1"/>
</dbReference>
<comment type="cofactor">
    <cofactor evidence="1 13 14">
        <name>Mg(2+)</name>
        <dbReference type="ChEBI" id="CHEBI:18420"/>
    </cofactor>
</comment>
<keyword evidence="9" id="KW-0233">DNA recombination</keyword>
<dbReference type="GO" id="GO:0005634">
    <property type="term" value="C:nucleus"/>
    <property type="evidence" value="ECO:0007669"/>
    <property type="project" value="UniProtKB-SubCell"/>
</dbReference>
<reference evidence="16" key="1">
    <citation type="thesis" date="2020" institute="ProQuest LLC" country="789 East Eisenhower Parkway, Ann Arbor, MI, USA">
        <title>Comparative Genomics and Chromosome Evolution.</title>
        <authorList>
            <person name="Mudd A.B."/>
        </authorList>
    </citation>
    <scope>NUCLEOTIDE SEQUENCE</scope>
    <source>
        <strain evidence="16">HN-11 Male</strain>
        <tissue evidence="16">Kidney and liver</tissue>
    </source>
</reference>
<evidence type="ECO:0000256" key="11">
    <source>
        <dbReference type="ARBA" id="ARBA00054461"/>
    </source>
</evidence>
<dbReference type="InterPro" id="IPR043519">
    <property type="entry name" value="NT_sf"/>
</dbReference>
<dbReference type="PIRSF" id="PIRSF000817">
    <property type="entry name" value="DNA_NT"/>
    <property type="match status" value="1"/>
</dbReference>
<comment type="similarity">
    <text evidence="3 13">Belongs to the DNA polymerase type-X family.</text>
</comment>
<feature type="binding site" evidence="14">
    <location>
        <position position="425"/>
    </location>
    <ligand>
        <name>Mg(2+)</name>
        <dbReference type="ChEBI" id="CHEBI:18420"/>
    </ligand>
</feature>
<dbReference type="Pfam" id="PF10391">
    <property type="entry name" value="DNA_pol_lambd_f"/>
    <property type="match status" value="1"/>
</dbReference>
<keyword evidence="8 13" id="KW-0460">Magnesium</keyword>
<dbReference type="InterPro" id="IPR027249">
    <property type="entry name" value="DNA/RNApol_mu"/>
</dbReference>
<dbReference type="InterPro" id="IPR001357">
    <property type="entry name" value="BRCT_dom"/>
</dbReference>
<dbReference type="InterPro" id="IPR001726">
    <property type="entry name" value="TdT/Mu"/>
</dbReference>
<dbReference type="OrthoDB" id="205514at2759"/>
<dbReference type="PRINTS" id="PR00871">
    <property type="entry name" value="DNAPOLXTDT"/>
</dbReference>
<dbReference type="Pfam" id="PF14791">
    <property type="entry name" value="DNA_pol_B_thumb"/>
    <property type="match status" value="1"/>
</dbReference>
<dbReference type="FunFam" id="3.40.50.10190:FF:000035">
    <property type="entry name" value="DNA-directed DNA/RNA polymerase mu"/>
    <property type="match status" value="1"/>
</dbReference>
<dbReference type="InterPro" id="IPR002054">
    <property type="entry name" value="DNA-dir_DNA_pol_X"/>
</dbReference>
<evidence type="ECO:0000256" key="14">
    <source>
        <dbReference type="PIRSR" id="PIRSR000817-1"/>
    </source>
</evidence>
<dbReference type="InterPro" id="IPR027421">
    <property type="entry name" value="DNA_pol_lamdba_lyase_dom_sf"/>
</dbReference>
<dbReference type="SUPFAM" id="SSF81301">
    <property type="entry name" value="Nucleotidyltransferase"/>
    <property type="match status" value="1"/>
</dbReference>
<evidence type="ECO:0000313" key="16">
    <source>
        <dbReference type="EMBL" id="KAG9488831.1"/>
    </source>
</evidence>
<dbReference type="InterPro" id="IPR029398">
    <property type="entry name" value="PolB_thumb"/>
</dbReference>
<dbReference type="InterPro" id="IPR022312">
    <property type="entry name" value="DNA_pol_X"/>
</dbReference>
<dbReference type="GO" id="GO:0006303">
    <property type="term" value="P:double-strand break repair via nonhomologous end joining"/>
    <property type="evidence" value="ECO:0007669"/>
    <property type="project" value="TreeGrafter"/>
</dbReference>
<dbReference type="Gene3D" id="3.30.210.10">
    <property type="entry name" value="DNA polymerase, thumb domain"/>
    <property type="match status" value="1"/>
</dbReference>
<keyword evidence="7 13" id="KW-0479">Metal-binding</keyword>
<dbReference type="Pfam" id="PF14792">
    <property type="entry name" value="DNA_pol_B_palm"/>
    <property type="match status" value="1"/>
</dbReference>
<evidence type="ECO:0000256" key="8">
    <source>
        <dbReference type="ARBA" id="ARBA00022842"/>
    </source>
</evidence>
<dbReference type="SUPFAM" id="SSF47802">
    <property type="entry name" value="DNA polymerase beta, N-terminal domain-like"/>
    <property type="match status" value="1"/>
</dbReference>
<dbReference type="InterPro" id="IPR036420">
    <property type="entry name" value="BRCT_dom_sf"/>
</dbReference>
<dbReference type="PROSITE" id="PS50172">
    <property type="entry name" value="BRCT"/>
    <property type="match status" value="1"/>
</dbReference>
<keyword evidence="5 13" id="KW-0808">Transferase</keyword>
<evidence type="ECO:0000256" key="9">
    <source>
        <dbReference type="ARBA" id="ARBA00023172"/>
    </source>
</evidence>
<accession>A0A8J6FJC0</accession>
<dbReference type="EMBL" id="WNTK01000002">
    <property type="protein sequence ID" value="KAG9488831.1"/>
    <property type="molecule type" value="Genomic_DNA"/>
</dbReference>
<dbReference type="GO" id="GO:0003677">
    <property type="term" value="F:DNA binding"/>
    <property type="evidence" value="ECO:0007669"/>
    <property type="project" value="UniProtKB-UniRule"/>
</dbReference>
<dbReference type="GO" id="GO:0006310">
    <property type="term" value="P:DNA recombination"/>
    <property type="evidence" value="ECO:0007669"/>
    <property type="project" value="UniProtKB-KW"/>
</dbReference>
<comment type="function">
    <text evidence="11">Gap-filling polymerase involved in repair of DNA double-strand breaks by non-homologous end joining (NHEJ). Participates in immunoglobulin (Ig) light chain gene rearrangement in V(D)J recombination.</text>
</comment>
<name>A0A8J6FJC0_ELECQ</name>
<evidence type="ECO:0000256" key="3">
    <source>
        <dbReference type="ARBA" id="ARBA00008323"/>
    </source>
</evidence>
<dbReference type="GO" id="GO:0003887">
    <property type="term" value="F:DNA-directed DNA polymerase activity"/>
    <property type="evidence" value="ECO:0007669"/>
    <property type="project" value="UniProtKB-UniRule"/>
</dbReference>
<dbReference type="Gene3D" id="3.30.460.10">
    <property type="entry name" value="Beta Polymerase, domain 2"/>
    <property type="match status" value="1"/>
</dbReference>
<dbReference type="EC" id="2.7.7.7" evidence="13"/>
<proteinExistence type="inferred from homology"/>
<protein>
    <recommendedName>
        <fullName evidence="12 13">DNA-directed DNA/RNA polymerase mu</fullName>
        <ecNumber evidence="13">2.7.7.7</ecNumber>
    </recommendedName>
</protein>
<keyword evidence="10 13" id="KW-0539">Nucleus</keyword>
<evidence type="ECO:0000256" key="10">
    <source>
        <dbReference type="ARBA" id="ARBA00023242"/>
    </source>
</evidence>
<comment type="subcellular location">
    <subcellularLocation>
        <location evidence="2 13">Nucleus</location>
    </subcellularLocation>
</comment>
<feature type="domain" description="BRCT" evidence="15">
    <location>
        <begin position="20"/>
        <end position="123"/>
    </location>
</feature>
<gene>
    <name evidence="16" type="ORF">GDO78_005039</name>
</gene>
<feature type="binding site" evidence="14">
    <location>
        <position position="333"/>
    </location>
    <ligand>
        <name>Mg(2+)</name>
        <dbReference type="ChEBI" id="CHEBI:18420"/>
    </ligand>
</feature>
<dbReference type="Pfam" id="PF14716">
    <property type="entry name" value="HHH_8"/>
    <property type="match status" value="1"/>
</dbReference>
<dbReference type="Gene3D" id="1.10.150.110">
    <property type="entry name" value="DNA polymerase beta, N-terminal domain-like"/>
    <property type="match status" value="1"/>
</dbReference>
<evidence type="ECO:0000256" key="4">
    <source>
        <dbReference type="ARBA" id="ARBA00022553"/>
    </source>
</evidence>
<dbReference type="FunFam" id="1.10.150.20:FF:000010">
    <property type="entry name" value="DNA polymerase lambda"/>
    <property type="match status" value="1"/>
</dbReference>
<keyword evidence="6 13" id="KW-0548">Nucleotidyltransferase</keyword>
<dbReference type="PANTHER" id="PTHR11276:SF24">
    <property type="entry name" value="DNA-DIRECTED DNA_RNA POLYMERASE MU"/>
    <property type="match status" value="1"/>
</dbReference>
<dbReference type="SUPFAM" id="SSF52113">
    <property type="entry name" value="BRCT domain"/>
    <property type="match status" value="1"/>
</dbReference>
<evidence type="ECO:0000313" key="17">
    <source>
        <dbReference type="Proteomes" id="UP000770717"/>
    </source>
</evidence>
<evidence type="ECO:0000256" key="12">
    <source>
        <dbReference type="ARBA" id="ARBA00071509"/>
    </source>
</evidence>
<dbReference type="InterPro" id="IPR019843">
    <property type="entry name" value="DNA_pol-X_BS"/>
</dbReference>
<dbReference type="InterPro" id="IPR018944">
    <property type="entry name" value="DNA_pol_lambd_fingers_domain"/>
</dbReference>
<dbReference type="FunFam" id="3.30.210.10:FF:000004">
    <property type="entry name" value="DNA-directed DNA/RNA polymerase mu"/>
    <property type="match status" value="1"/>
</dbReference>
<keyword evidence="4" id="KW-0597">Phosphoprotein</keyword>
<comment type="catalytic activity">
    <reaction evidence="13">
        <text>DNA(n) + a 2'-deoxyribonucleoside 5'-triphosphate = DNA(n+1) + diphosphate</text>
        <dbReference type="Rhea" id="RHEA:22508"/>
        <dbReference type="Rhea" id="RHEA-COMP:17339"/>
        <dbReference type="Rhea" id="RHEA-COMP:17340"/>
        <dbReference type="ChEBI" id="CHEBI:33019"/>
        <dbReference type="ChEBI" id="CHEBI:61560"/>
        <dbReference type="ChEBI" id="CHEBI:173112"/>
        <dbReference type="EC" id="2.7.7.7"/>
    </reaction>
</comment>
<evidence type="ECO:0000256" key="6">
    <source>
        <dbReference type="ARBA" id="ARBA00022695"/>
    </source>
</evidence>
<dbReference type="GO" id="GO:0046872">
    <property type="term" value="F:metal ion binding"/>
    <property type="evidence" value="ECO:0007669"/>
    <property type="project" value="UniProtKB-UniRule"/>
</dbReference>